<reference evidence="2" key="1">
    <citation type="submission" date="2016-07" db="EMBL/GenBank/DDBJ databases">
        <title>De novo transcriptome assembly of four accessions of the metal hyperaccumulator plant Noccaea caerulescens.</title>
        <authorList>
            <person name="Blande D."/>
            <person name="Halimaa P."/>
            <person name="Tervahauta A.I."/>
            <person name="Aarts M.G."/>
            <person name="Karenlampi S.O."/>
        </authorList>
    </citation>
    <scope>NUCLEOTIDE SEQUENCE</scope>
</reference>
<proteinExistence type="predicted"/>
<dbReference type="PANTHER" id="PTHR48203">
    <property type="entry name" value="BNAC01G40110D PROTEIN"/>
    <property type="match status" value="1"/>
</dbReference>
<dbReference type="Pfam" id="PF06101">
    <property type="entry name" value="Vps62"/>
    <property type="match status" value="1"/>
</dbReference>
<dbReference type="EMBL" id="GEVM01027555">
    <property type="protein sequence ID" value="JAU78383.1"/>
    <property type="molecule type" value="Transcribed_RNA"/>
</dbReference>
<gene>
    <name evidence="1" type="ORF">LC_TR16478_c0_g1_i1_g.56341</name>
    <name evidence="2" type="ORF">LE_TR13760_c0_g1_i1_g.44257</name>
    <name evidence="3" type="ORF">MP_TR3257_c0_g1_i1_g.9055</name>
</gene>
<dbReference type="EMBL" id="GEVK01019745">
    <property type="protein sequence ID" value="JAU33087.1"/>
    <property type="molecule type" value="Transcribed_RNA"/>
</dbReference>
<dbReference type="InterPro" id="IPR009291">
    <property type="entry name" value="Vps62"/>
</dbReference>
<evidence type="ECO:0000313" key="2">
    <source>
        <dbReference type="EMBL" id="JAU76737.1"/>
    </source>
</evidence>
<protein>
    <submittedName>
        <fullName evidence="2">Uncharacterized protein</fullName>
    </submittedName>
</protein>
<dbReference type="EMBL" id="GEVL01000604">
    <property type="protein sequence ID" value="JAU76737.1"/>
    <property type="molecule type" value="Transcribed_RNA"/>
</dbReference>
<evidence type="ECO:0000313" key="1">
    <source>
        <dbReference type="EMBL" id="JAU33087.1"/>
    </source>
</evidence>
<sequence>MWGKGVSAGTFFCRTRLVAAREDVGIGVACLKNLDSSLRAMPNVDQIQALIQHYGPTLIFHPGEIYLSMKMAPTCLKEEATTSSFG</sequence>
<dbReference type="PANTHER" id="PTHR48203:SF1">
    <property type="entry name" value="VACUOLAR PROTEIN SORTING-ASSOCIATED PROTEIN 62"/>
    <property type="match status" value="1"/>
</dbReference>
<accession>A0A1J3I8C4</accession>
<dbReference type="AlphaFoldDB" id="A0A1J3I8C4"/>
<organism evidence="2">
    <name type="scientific">Noccaea caerulescens</name>
    <name type="common">Alpine penny-cress</name>
    <name type="synonym">Thlaspi caerulescens</name>
    <dbReference type="NCBI Taxonomy" id="107243"/>
    <lineage>
        <taxon>Eukaryota</taxon>
        <taxon>Viridiplantae</taxon>
        <taxon>Streptophyta</taxon>
        <taxon>Embryophyta</taxon>
        <taxon>Tracheophyta</taxon>
        <taxon>Spermatophyta</taxon>
        <taxon>Magnoliopsida</taxon>
        <taxon>eudicotyledons</taxon>
        <taxon>Gunneridae</taxon>
        <taxon>Pentapetalae</taxon>
        <taxon>rosids</taxon>
        <taxon>malvids</taxon>
        <taxon>Brassicales</taxon>
        <taxon>Brassicaceae</taxon>
        <taxon>Coluteocarpeae</taxon>
        <taxon>Noccaea</taxon>
    </lineage>
</organism>
<evidence type="ECO:0000313" key="3">
    <source>
        <dbReference type="EMBL" id="JAU78383.1"/>
    </source>
</evidence>
<name>A0A1J3I8C4_NOCCA</name>